<feature type="domain" description="ABC transporter" evidence="8">
    <location>
        <begin position="209"/>
        <end position="402"/>
    </location>
</feature>
<feature type="transmembrane region" description="Helical" evidence="7">
    <location>
        <begin position="157"/>
        <end position="176"/>
    </location>
</feature>
<evidence type="ECO:0000256" key="4">
    <source>
        <dbReference type="ARBA" id="ARBA00022840"/>
    </source>
</evidence>
<dbReference type="EMBL" id="FQXV01000026">
    <property type="protein sequence ID" value="SHI24650.1"/>
    <property type="molecule type" value="Genomic_DNA"/>
</dbReference>
<dbReference type="SMART" id="SM00382">
    <property type="entry name" value="AAA"/>
    <property type="match status" value="1"/>
</dbReference>
<sequence length="402" mass="45017">MISVLWSGFSCVSALITLICALLIISKVSLLLTVLLVAVSLPSAILNQTYTKKLYQWNLTHVKEERQMNYLSFIMTDKKYAQELRLFNIGDFLKEKFKAIWGPYFAKKKKLTKKRAFLVTLLSVLPQLCILGILAVLSLRIMGGNNTIGDYSLYSGLLAQFLSSLMAALTSIINIYDQKLRIHSFEEFEAIPNAVANTGTEKLNEITSIEFNDVSFRYPGTEKEVLQHISFSVNAHEKVCLVGLNGAGKSTLIKLLLRFYDAESGNIRINGVDIKNYEIVSLRKAFSCLFQQSPNYAFTLRENITISDIFKNADENDVLEALYNSSASDILGQMADGLDSYLSRAYEENGTELSGGQHQKIALARTFFRNSSVLISGTPAAKRRFSRRTVCRTRLLPTKSSS</sequence>
<dbReference type="GO" id="GO:0140359">
    <property type="term" value="F:ABC-type transporter activity"/>
    <property type="evidence" value="ECO:0007669"/>
    <property type="project" value="InterPro"/>
</dbReference>
<keyword evidence="5 7" id="KW-1133">Transmembrane helix</keyword>
<evidence type="ECO:0000259" key="8">
    <source>
        <dbReference type="PROSITE" id="PS50893"/>
    </source>
</evidence>
<dbReference type="InterPro" id="IPR011527">
    <property type="entry name" value="ABC1_TM_dom"/>
</dbReference>
<reference evidence="10 11" key="1">
    <citation type="submission" date="2016-11" db="EMBL/GenBank/DDBJ databases">
        <authorList>
            <person name="Jaros S."/>
            <person name="Januszkiewicz K."/>
            <person name="Wedrychowicz H."/>
        </authorList>
    </citation>
    <scope>NUCLEOTIDE SEQUENCE [LARGE SCALE GENOMIC DNA]</scope>
    <source>
        <strain evidence="10 11">DSM 10068</strain>
    </source>
</reference>
<dbReference type="InterPro" id="IPR039421">
    <property type="entry name" value="Type_1_exporter"/>
</dbReference>
<dbReference type="Gene3D" id="3.40.50.300">
    <property type="entry name" value="P-loop containing nucleotide triphosphate hydrolases"/>
    <property type="match status" value="1"/>
</dbReference>
<dbReference type="SUPFAM" id="SSF90123">
    <property type="entry name" value="ABC transporter transmembrane region"/>
    <property type="match status" value="1"/>
</dbReference>
<dbReference type="PANTHER" id="PTHR24221">
    <property type="entry name" value="ATP-BINDING CASSETTE SUB-FAMILY B"/>
    <property type="match status" value="1"/>
</dbReference>
<keyword evidence="11" id="KW-1185">Reference proteome</keyword>
<evidence type="ECO:0000256" key="6">
    <source>
        <dbReference type="ARBA" id="ARBA00023136"/>
    </source>
</evidence>
<accession>A0A1M5ZK89</accession>
<keyword evidence="3" id="KW-0547">Nucleotide-binding</keyword>
<dbReference type="GO" id="GO:0005524">
    <property type="term" value="F:ATP binding"/>
    <property type="evidence" value="ECO:0007669"/>
    <property type="project" value="UniProtKB-KW"/>
</dbReference>
<evidence type="ECO:0000256" key="2">
    <source>
        <dbReference type="ARBA" id="ARBA00022692"/>
    </source>
</evidence>
<protein>
    <submittedName>
        <fullName evidence="10">ABC transporter</fullName>
    </submittedName>
</protein>
<comment type="subcellular location">
    <subcellularLocation>
        <location evidence="1">Cell membrane</location>
        <topology evidence="1">Multi-pass membrane protein</topology>
    </subcellularLocation>
</comment>
<dbReference type="STRING" id="1123282.SAMN02745823_03852"/>
<keyword evidence="6 7" id="KW-0472">Membrane</keyword>
<dbReference type="InterPro" id="IPR036640">
    <property type="entry name" value="ABC1_TM_sf"/>
</dbReference>
<dbReference type="PROSITE" id="PS50893">
    <property type="entry name" value="ABC_TRANSPORTER_2"/>
    <property type="match status" value="1"/>
</dbReference>
<dbReference type="InterPro" id="IPR003439">
    <property type="entry name" value="ABC_transporter-like_ATP-bd"/>
</dbReference>
<evidence type="ECO:0000256" key="3">
    <source>
        <dbReference type="ARBA" id="ARBA00022741"/>
    </source>
</evidence>
<organism evidence="10 11">
    <name type="scientific">Sporobacter termitidis DSM 10068</name>
    <dbReference type="NCBI Taxonomy" id="1123282"/>
    <lineage>
        <taxon>Bacteria</taxon>
        <taxon>Bacillati</taxon>
        <taxon>Bacillota</taxon>
        <taxon>Clostridia</taxon>
        <taxon>Eubacteriales</taxon>
        <taxon>Oscillospiraceae</taxon>
        <taxon>Sporobacter</taxon>
    </lineage>
</organism>
<evidence type="ECO:0000256" key="7">
    <source>
        <dbReference type="SAM" id="Phobius"/>
    </source>
</evidence>
<feature type="domain" description="ABC transmembrane type-1" evidence="9">
    <location>
        <begin position="1"/>
        <end position="177"/>
    </location>
</feature>
<feature type="transmembrane region" description="Helical" evidence="7">
    <location>
        <begin position="5"/>
        <end position="25"/>
    </location>
</feature>
<evidence type="ECO:0000313" key="10">
    <source>
        <dbReference type="EMBL" id="SHI24650.1"/>
    </source>
</evidence>
<feature type="transmembrane region" description="Helical" evidence="7">
    <location>
        <begin position="116"/>
        <end position="137"/>
    </location>
</feature>
<dbReference type="GO" id="GO:0016887">
    <property type="term" value="F:ATP hydrolysis activity"/>
    <property type="evidence" value="ECO:0007669"/>
    <property type="project" value="InterPro"/>
</dbReference>
<keyword evidence="4" id="KW-0067">ATP-binding</keyword>
<dbReference type="PANTHER" id="PTHR24221:SF646">
    <property type="entry name" value="HAEMOLYSIN SECRETION ATP-BINDING PROTEIN"/>
    <property type="match status" value="1"/>
</dbReference>
<dbReference type="AlphaFoldDB" id="A0A1M5ZK89"/>
<dbReference type="InterPro" id="IPR003593">
    <property type="entry name" value="AAA+_ATPase"/>
</dbReference>
<proteinExistence type="predicted"/>
<evidence type="ECO:0000259" key="9">
    <source>
        <dbReference type="PROSITE" id="PS50929"/>
    </source>
</evidence>
<dbReference type="Pfam" id="PF00005">
    <property type="entry name" value="ABC_tran"/>
    <property type="match status" value="1"/>
</dbReference>
<dbReference type="Gene3D" id="1.20.1560.10">
    <property type="entry name" value="ABC transporter type 1, transmembrane domain"/>
    <property type="match status" value="1"/>
</dbReference>
<dbReference type="PROSITE" id="PS50929">
    <property type="entry name" value="ABC_TM1F"/>
    <property type="match status" value="1"/>
</dbReference>
<evidence type="ECO:0000256" key="1">
    <source>
        <dbReference type="ARBA" id="ARBA00004651"/>
    </source>
</evidence>
<keyword evidence="2 7" id="KW-0812">Transmembrane</keyword>
<name>A0A1M5ZK89_9FIRM</name>
<evidence type="ECO:0000256" key="5">
    <source>
        <dbReference type="ARBA" id="ARBA00022989"/>
    </source>
</evidence>
<dbReference type="GO" id="GO:0005886">
    <property type="term" value="C:plasma membrane"/>
    <property type="evidence" value="ECO:0007669"/>
    <property type="project" value="UniProtKB-SubCell"/>
</dbReference>
<feature type="transmembrane region" description="Helical" evidence="7">
    <location>
        <begin position="31"/>
        <end position="50"/>
    </location>
</feature>
<dbReference type="SUPFAM" id="SSF52540">
    <property type="entry name" value="P-loop containing nucleoside triphosphate hydrolases"/>
    <property type="match status" value="1"/>
</dbReference>
<dbReference type="InterPro" id="IPR027417">
    <property type="entry name" value="P-loop_NTPase"/>
</dbReference>
<dbReference type="OrthoDB" id="1699242at2"/>
<dbReference type="RefSeq" id="WP_073083302.1">
    <property type="nucleotide sequence ID" value="NZ_FQXV01000026.1"/>
</dbReference>
<evidence type="ECO:0000313" key="11">
    <source>
        <dbReference type="Proteomes" id="UP000183995"/>
    </source>
</evidence>
<dbReference type="Proteomes" id="UP000183995">
    <property type="component" value="Unassembled WGS sequence"/>
</dbReference>
<dbReference type="GO" id="GO:0034040">
    <property type="term" value="F:ATPase-coupled lipid transmembrane transporter activity"/>
    <property type="evidence" value="ECO:0007669"/>
    <property type="project" value="TreeGrafter"/>
</dbReference>
<gene>
    <name evidence="10" type="ORF">SAMN02745823_03852</name>
</gene>